<dbReference type="InterPro" id="IPR016176">
    <property type="entry name" value="Cbl-dep_enz_cat"/>
</dbReference>
<organism evidence="1 2">
    <name type="scientific">Hymenobacter coccineus</name>
    <dbReference type="NCBI Taxonomy" id="1908235"/>
    <lineage>
        <taxon>Bacteria</taxon>
        <taxon>Pseudomonadati</taxon>
        <taxon>Bacteroidota</taxon>
        <taxon>Cytophagia</taxon>
        <taxon>Cytophagales</taxon>
        <taxon>Hymenobacteraceae</taxon>
        <taxon>Hymenobacter</taxon>
    </lineage>
</organism>
<accession>A0A1G1SZU3</accession>
<sequence length="201" mass="20912">MSESLPALPVAFTEFPALTTAAWQARLARDLKGQDPAVLRWPLPGGPVLEPFYHREALDALGGPPAPLPFPARPWQNVPALPVPVGADGHFEVERAVTALEHGADGVHFELATASAFDTDYLAQRLPLATTFVGYTVAEGPNDLLARLAAAAPGVALCGFLRFCAAAGGPEGGTPAAVRPGPLRRCVAPGSNLAPTSGRWP</sequence>
<evidence type="ECO:0008006" key="3">
    <source>
        <dbReference type="Google" id="ProtNLM"/>
    </source>
</evidence>
<dbReference type="GO" id="GO:0003824">
    <property type="term" value="F:catalytic activity"/>
    <property type="evidence" value="ECO:0007669"/>
    <property type="project" value="InterPro"/>
</dbReference>
<proteinExistence type="predicted"/>
<keyword evidence="2" id="KW-1185">Reference proteome</keyword>
<protein>
    <recommendedName>
        <fullName evidence="3">Methylmalonyl-CoA mutase domain-containing protein</fullName>
    </recommendedName>
</protein>
<dbReference type="AlphaFoldDB" id="A0A1G1SZU3"/>
<evidence type="ECO:0000313" key="2">
    <source>
        <dbReference type="Proteomes" id="UP000177506"/>
    </source>
</evidence>
<dbReference type="GO" id="GO:0031419">
    <property type="term" value="F:cobalamin binding"/>
    <property type="evidence" value="ECO:0007669"/>
    <property type="project" value="InterPro"/>
</dbReference>
<comment type="caution">
    <text evidence="1">The sequence shown here is derived from an EMBL/GenBank/DDBJ whole genome shotgun (WGS) entry which is preliminary data.</text>
</comment>
<evidence type="ECO:0000313" key="1">
    <source>
        <dbReference type="EMBL" id="OGX84142.1"/>
    </source>
</evidence>
<gene>
    <name evidence="1" type="ORF">BEN49_11530</name>
</gene>
<reference evidence="1 2" key="1">
    <citation type="submission" date="2016-08" db="EMBL/GenBank/DDBJ databases">
        <title>Hymenobacter coccineus sp. nov., Hymenobacter lapidarius sp. nov. and Hymenobacter glacialis sp. nov., isolated from Antarctic soil.</title>
        <authorList>
            <person name="Sedlacek I."/>
            <person name="Kralova S."/>
            <person name="Kyrova K."/>
            <person name="Maslanova I."/>
            <person name="Stankova E."/>
            <person name="Vrbovska V."/>
            <person name="Nemec M."/>
            <person name="Bartak M."/>
            <person name="Svec P."/>
            <person name="Busse H.-J."/>
            <person name="Pantucek R."/>
        </authorList>
    </citation>
    <scope>NUCLEOTIDE SEQUENCE [LARGE SCALE GENOMIC DNA]</scope>
    <source>
        <strain evidence="1 2">CCM 8649</strain>
    </source>
</reference>
<dbReference type="RefSeq" id="WP_070745964.1">
    <property type="nucleotide sequence ID" value="NZ_MDZA01000408.1"/>
</dbReference>
<name>A0A1G1SZU3_9BACT</name>
<dbReference type="SUPFAM" id="SSF51703">
    <property type="entry name" value="Cobalamin (vitamin B12)-dependent enzymes"/>
    <property type="match status" value="1"/>
</dbReference>
<dbReference type="EMBL" id="MDZA01000408">
    <property type="protein sequence ID" value="OGX84142.1"/>
    <property type="molecule type" value="Genomic_DNA"/>
</dbReference>
<dbReference type="OrthoDB" id="9762378at2"/>
<dbReference type="Proteomes" id="UP000177506">
    <property type="component" value="Unassembled WGS sequence"/>
</dbReference>